<gene>
    <name evidence="1" type="ORF">PITC_053340</name>
</gene>
<evidence type="ECO:0000313" key="2">
    <source>
        <dbReference type="Proteomes" id="UP000030104"/>
    </source>
</evidence>
<protein>
    <submittedName>
        <fullName evidence="1">Uncharacterized protein</fullName>
    </submittedName>
</protein>
<dbReference type="OrthoDB" id="4369520at2759"/>
<dbReference type="AlphaFoldDB" id="A0A0A2KMG6"/>
<accession>A0A0A2KMG6</accession>
<dbReference type="HOGENOM" id="CLU_2558998_0_0_1"/>
<dbReference type="PhylomeDB" id="A0A0A2KMG6"/>
<keyword evidence="2" id="KW-1185">Reference proteome</keyword>
<dbReference type="EMBL" id="JQGA01001234">
    <property type="protein sequence ID" value="KGO68076.1"/>
    <property type="molecule type" value="Genomic_DNA"/>
</dbReference>
<comment type="caution">
    <text evidence="1">The sequence shown here is derived from an EMBL/GenBank/DDBJ whole genome shotgun (WGS) entry which is preliminary data.</text>
</comment>
<proteinExistence type="predicted"/>
<sequence length="82" mass="9559">MRHEEPCPRTRNKWNKPLFRISKAWNGDQLYAMLCYRKANSEAIRIQVVGSELDDEECCSSYIKTHDPFLACVRVPKSPDKS</sequence>
<reference evidence="1 2" key="1">
    <citation type="journal article" date="2015" name="Mol. Plant Microbe Interact.">
        <title>Genome, transcriptome, and functional analyses of Penicillium expansum provide new insights into secondary metabolism and pathogenicity.</title>
        <authorList>
            <person name="Ballester A.R."/>
            <person name="Marcet-Houben M."/>
            <person name="Levin E."/>
            <person name="Sela N."/>
            <person name="Selma-Lazaro C."/>
            <person name="Carmona L."/>
            <person name="Wisniewski M."/>
            <person name="Droby S."/>
            <person name="Gonzalez-Candelas L."/>
            <person name="Gabaldon T."/>
        </authorList>
    </citation>
    <scope>NUCLEOTIDE SEQUENCE [LARGE SCALE GENOMIC DNA]</scope>
    <source>
        <strain evidence="1 2">PHI-1</strain>
    </source>
</reference>
<organism evidence="1 2">
    <name type="scientific">Penicillium italicum</name>
    <name type="common">Blue mold</name>
    <dbReference type="NCBI Taxonomy" id="40296"/>
    <lineage>
        <taxon>Eukaryota</taxon>
        <taxon>Fungi</taxon>
        <taxon>Dikarya</taxon>
        <taxon>Ascomycota</taxon>
        <taxon>Pezizomycotina</taxon>
        <taxon>Eurotiomycetes</taxon>
        <taxon>Eurotiomycetidae</taxon>
        <taxon>Eurotiales</taxon>
        <taxon>Aspergillaceae</taxon>
        <taxon>Penicillium</taxon>
    </lineage>
</organism>
<evidence type="ECO:0000313" key="1">
    <source>
        <dbReference type="EMBL" id="KGO68076.1"/>
    </source>
</evidence>
<name>A0A0A2KMG6_PENIT</name>
<dbReference type="Proteomes" id="UP000030104">
    <property type="component" value="Unassembled WGS sequence"/>
</dbReference>